<feature type="transmembrane region" description="Helical" evidence="9">
    <location>
        <begin position="442"/>
        <end position="463"/>
    </location>
</feature>
<dbReference type="OrthoDB" id="28208at2759"/>
<feature type="transmembrane region" description="Helical" evidence="9">
    <location>
        <begin position="371"/>
        <end position="391"/>
    </location>
</feature>
<feature type="transmembrane region" description="Helical" evidence="9">
    <location>
        <begin position="330"/>
        <end position="351"/>
    </location>
</feature>
<accession>A0A1J4JT36</accession>
<feature type="transmembrane region" description="Helical" evidence="9">
    <location>
        <begin position="418"/>
        <end position="436"/>
    </location>
</feature>
<keyword evidence="7 9" id="KW-0472">Membrane</keyword>
<feature type="compositionally biased region" description="Acidic residues" evidence="8">
    <location>
        <begin position="84"/>
        <end position="97"/>
    </location>
</feature>
<sequence length="505" mass="55394">MEKALKQNDDLGIPLNDISDTDSLSPPKKDLEDGSIQSTTNLPSSAVNHSQILIGNDGLPIHVDGVEHPIDPMKHEFERVCEEHYDELEEDSNDEKDETCNDKKTKPTVSSFSQVMSLLNSLMGAGILSVPNSFTNTGIIPSILLLVLMAVLSFIATYMVVYLQYETNSIGLPDMASNVLGKAGSLSLSILSLFFLVAAQLAYLILGGNMLESWFALGGINITESLMKRAVVIGIYALVLPIAMTIPRNRFYLRYCAPVTVFSIIFFGISMVVKAVMKFKVDGISQTVKLSILNLNLFSSLAIYGLAFALPIVCLPIFQQFDKNVKRRTRVSFGAILLCFLLVLIPGLFGYLQFGEDTLANIMQNYADNDKLITCVRVAFFLVVSFAYPAVGQSTMVSWSQLCFSDCRVDYIVWWKRLIVLCLTNGIPLLVAMFMANAKPALAIGGAIGGCVVDFVFPSIMWIKVSGEKIYNYKNILCILFAVFGVVVAVISTYQAVVDAIAAFS</sequence>
<reference evidence="11" key="1">
    <citation type="submission" date="2016-10" db="EMBL/GenBank/DDBJ databases">
        <authorList>
            <person name="Benchimol M."/>
            <person name="Almeida L.G."/>
            <person name="Vasconcelos A.T."/>
            <person name="Perreira-Neves A."/>
            <person name="Rosa I.A."/>
            <person name="Tasca T."/>
            <person name="Bogo M.R."/>
            <person name="de Souza W."/>
        </authorList>
    </citation>
    <scope>NUCLEOTIDE SEQUENCE [LARGE SCALE GENOMIC DNA]</scope>
    <source>
        <strain evidence="11">K</strain>
    </source>
</reference>
<feature type="transmembrane region" description="Helical" evidence="9">
    <location>
        <begin position="255"/>
        <end position="277"/>
    </location>
</feature>
<protein>
    <submittedName>
        <fullName evidence="11">Transmembrane amino acid transporter protein</fullName>
    </submittedName>
</protein>
<comment type="subcellular location">
    <subcellularLocation>
        <location evidence="1">Membrane</location>
        <topology evidence="1">Multi-pass membrane protein</topology>
    </subcellularLocation>
</comment>
<dbReference type="PANTHER" id="PTHR22950:SF458">
    <property type="entry name" value="SODIUM-COUPLED NEUTRAL AMINO ACID TRANSPORTER 11-RELATED"/>
    <property type="match status" value="1"/>
</dbReference>
<evidence type="ECO:0000256" key="1">
    <source>
        <dbReference type="ARBA" id="ARBA00004141"/>
    </source>
</evidence>
<dbReference type="Pfam" id="PF01490">
    <property type="entry name" value="Aa_trans"/>
    <property type="match status" value="1"/>
</dbReference>
<evidence type="ECO:0000256" key="5">
    <source>
        <dbReference type="ARBA" id="ARBA00022970"/>
    </source>
</evidence>
<feature type="domain" description="Amino acid transporter transmembrane" evidence="10">
    <location>
        <begin position="110"/>
        <end position="497"/>
    </location>
</feature>
<dbReference type="AlphaFoldDB" id="A0A1J4JT36"/>
<dbReference type="GO" id="GO:0015179">
    <property type="term" value="F:L-amino acid transmembrane transporter activity"/>
    <property type="evidence" value="ECO:0007669"/>
    <property type="project" value="TreeGrafter"/>
</dbReference>
<comment type="caution">
    <text evidence="11">The sequence shown here is derived from an EMBL/GenBank/DDBJ whole genome shotgun (WGS) entry which is preliminary data.</text>
</comment>
<feature type="transmembrane region" description="Helical" evidence="9">
    <location>
        <begin position="143"/>
        <end position="165"/>
    </location>
</feature>
<dbReference type="RefSeq" id="XP_068354728.1">
    <property type="nucleotide sequence ID" value="XM_068493708.1"/>
</dbReference>
<evidence type="ECO:0000313" key="12">
    <source>
        <dbReference type="Proteomes" id="UP000179807"/>
    </source>
</evidence>
<feature type="region of interest" description="Disordered" evidence="8">
    <location>
        <begin position="1"/>
        <end position="43"/>
    </location>
</feature>
<feature type="transmembrane region" description="Helical" evidence="9">
    <location>
        <begin position="475"/>
        <end position="497"/>
    </location>
</feature>
<keyword evidence="4 9" id="KW-0812">Transmembrane</keyword>
<evidence type="ECO:0000256" key="8">
    <source>
        <dbReference type="SAM" id="MobiDB-lite"/>
    </source>
</evidence>
<evidence type="ECO:0000259" key="10">
    <source>
        <dbReference type="Pfam" id="PF01490"/>
    </source>
</evidence>
<feature type="transmembrane region" description="Helical" evidence="9">
    <location>
        <begin position="226"/>
        <end position="243"/>
    </location>
</feature>
<dbReference type="PANTHER" id="PTHR22950">
    <property type="entry name" value="AMINO ACID TRANSPORTER"/>
    <property type="match status" value="1"/>
</dbReference>
<dbReference type="InterPro" id="IPR013057">
    <property type="entry name" value="AA_transpt_TM"/>
</dbReference>
<evidence type="ECO:0000256" key="4">
    <source>
        <dbReference type="ARBA" id="ARBA00022692"/>
    </source>
</evidence>
<organism evidence="11 12">
    <name type="scientific">Tritrichomonas foetus</name>
    <dbReference type="NCBI Taxonomy" id="1144522"/>
    <lineage>
        <taxon>Eukaryota</taxon>
        <taxon>Metamonada</taxon>
        <taxon>Parabasalia</taxon>
        <taxon>Tritrichomonadida</taxon>
        <taxon>Tritrichomonadidae</taxon>
        <taxon>Tritrichomonas</taxon>
    </lineage>
</organism>
<dbReference type="EMBL" id="MLAK01000904">
    <property type="protein sequence ID" value="OHT01592.1"/>
    <property type="molecule type" value="Genomic_DNA"/>
</dbReference>
<comment type="similarity">
    <text evidence="2">Belongs to the amino acid/polyamine transporter 2 family.</text>
</comment>
<evidence type="ECO:0000256" key="6">
    <source>
        <dbReference type="ARBA" id="ARBA00022989"/>
    </source>
</evidence>
<dbReference type="Proteomes" id="UP000179807">
    <property type="component" value="Unassembled WGS sequence"/>
</dbReference>
<keyword evidence="12" id="KW-1185">Reference proteome</keyword>
<dbReference type="GeneID" id="94828412"/>
<gene>
    <name evidence="11" type="ORF">TRFO_07491</name>
</gene>
<evidence type="ECO:0000256" key="3">
    <source>
        <dbReference type="ARBA" id="ARBA00022448"/>
    </source>
</evidence>
<keyword evidence="5" id="KW-0029">Amino-acid transport</keyword>
<dbReference type="VEuPathDB" id="TrichDB:TRFO_07491"/>
<evidence type="ECO:0000256" key="7">
    <source>
        <dbReference type="ARBA" id="ARBA00023136"/>
    </source>
</evidence>
<keyword evidence="6 9" id="KW-1133">Transmembrane helix</keyword>
<dbReference type="GO" id="GO:0016020">
    <property type="term" value="C:membrane"/>
    <property type="evidence" value="ECO:0007669"/>
    <property type="project" value="UniProtKB-SubCell"/>
</dbReference>
<feature type="transmembrane region" description="Helical" evidence="9">
    <location>
        <begin position="112"/>
        <end position="131"/>
    </location>
</feature>
<feature type="transmembrane region" description="Helical" evidence="9">
    <location>
        <begin position="297"/>
        <end position="318"/>
    </location>
</feature>
<keyword evidence="3" id="KW-0813">Transport</keyword>
<feature type="transmembrane region" description="Helical" evidence="9">
    <location>
        <begin position="186"/>
        <end position="206"/>
    </location>
</feature>
<proteinExistence type="inferred from homology"/>
<evidence type="ECO:0000313" key="11">
    <source>
        <dbReference type="EMBL" id="OHT01592.1"/>
    </source>
</evidence>
<evidence type="ECO:0000256" key="9">
    <source>
        <dbReference type="SAM" id="Phobius"/>
    </source>
</evidence>
<name>A0A1J4JT36_9EUKA</name>
<feature type="region of interest" description="Disordered" evidence="8">
    <location>
        <begin position="84"/>
        <end position="107"/>
    </location>
</feature>
<evidence type="ECO:0000256" key="2">
    <source>
        <dbReference type="ARBA" id="ARBA00008066"/>
    </source>
</evidence>